<sequence>MKKRFCYFAGLLFLVLPVAQARIYKWLDDNGQVHYSEQAPDRTRAAKEIQLPRHKPQANMPSPEQRRQKRDNLLRAFDEERQLRKDVEAKKNQQAARRQHNCILARDKLKNYQRATVLYDLDATGKRIYLSDSQRSRAEAGLKSQISKWCH</sequence>
<feature type="compositionally biased region" description="Basic and acidic residues" evidence="1">
    <location>
        <begin position="39"/>
        <end position="51"/>
    </location>
</feature>
<evidence type="ECO:0000259" key="2">
    <source>
        <dbReference type="Pfam" id="PF13511"/>
    </source>
</evidence>
<dbReference type="InterPro" id="IPR025392">
    <property type="entry name" value="DUF4124"/>
</dbReference>
<accession>A0A3B1C5I9</accession>
<reference evidence="3" key="1">
    <citation type="submission" date="2018-06" db="EMBL/GenBank/DDBJ databases">
        <authorList>
            <person name="Zhirakovskaya E."/>
        </authorList>
    </citation>
    <scope>NUCLEOTIDE SEQUENCE</scope>
</reference>
<feature type="compositionally biased region" description="Basic and acidic residues" evidence="1">
    <location>
        <begin position="64"/>
        <end position="91"/>
    </location>
</feature>
<gene>
    <name evidence="3" type="ORF">MNBD_GAMMA24-2826</name>
</gene>
<name>A0A3B1C5I9_9ZZZZ</name>
<evidence type="ECO:0000313" key="3">
    <source>
        <dbReference type="EMBL" id="VAX12167.1"/>
    </source>
</evidence>
<proteinExistence type="predicted"/>
<evidence type="ECO:0000256" key="1">
    <source>
        <dbReference type="SAM" id="MobiDB-lite"/>
    </source>
</evidence>
<protein>
    <recommendedName>
        <fullName evidence="2">DUF4124 domain-containing protein</fullName>
    </recommendedName>
</protein>
<dbReference type="AlphaFoldDB" id="A0A3B1C5I9"/>
<feature type="domain" description="DUF4124" evidence="2">
    <location>
        <begin position="11"/>
        <end position="63"/>
    </location>
</feature>
<feature type="region of interest" description="Disordered" evidence="1">
    <location>
        <begin position="37"/>
        <end position="97"/>
    </location>
</feature>
<dbReference type="EMBL" id="UOFZ01000020">
    <property type="protein sequence ID" value="VAX12167.1"/>
    <property type="molecule type" value="Genomic_DNA"/>
</dbReference>
<dbReference type="Pfam" id="PF13511">
    <property type="entry name" value="DUF4124"/>
    <property type="match status" value="1"/>
</dbReference>
<organism evidence="3">
    <name type="scientific">hydrothermal vent metagenome</name>
    <dbReference type="NCBI Taxonomy" id="652676"/>
    <lineage>
        <taxon>unclassified sequences</taxon>
        <taxon>metagenomes</taxon>
        <taxon>ecological metagenomes</taxon>
    </lineage>
</organism>